<dbReference type="SUPFAM" id="SSF109635">
    <property type="entry name" value="DnaK suppressor protein DksA, alpha-hairpin domain"/>
    <property type="match status" value="1"/>
</dbReference>
<proteinExistence type="predicted"/>
<dbReference type="PANTHER" id="PTHR33823">
    <property type="entry name" value="RNA POLYMERASE-BINDING TRANSCRIPTION FACTOR DKSA-RELATED"/>
    <property type="match status" value="1"/>
</dbReference>
<organism evidence="2 3">
    <name type="scientific">Candidatus Portnoybacteria bacterium CG10_big_fil_rev_8_21_14_0_10_44_7</name>
    <dbReference type="NCBI Taxonomy" id="1974816"/>
    <lineage>
        <taxon>Bacteria</taxon>
        <taxon>Candidatus Portnoyibacteriota</taxon>
    </lineage>
</organism>
<name>A0A2M8KJB8_9BACT</name>
<dbReference type="PROSITE" id="PS51128">
    <property type="entry name" value="ZF_DKSA_2"/>
    <property type="match status" value="1"/>
</dbReference>
<dbReference type="InterPro" id="IPR037187">
    <property type="entry name" value="DnaK_N"/>
</dbReference>
<dbReference type="Gene3D" id="1.20.120.910">
    <property type="entry name" value="DksA, coiled-coil domain"/>
    <property type="match status" value="1"/>
</dbReference>
<accession>A0A2M8KJB8</accession>
<dbReference type="AlphaFoldDB" id="A0A2M8KJB8"/>
<reference evidence="3" key="1">
    <citation type="submission" date="2017-09" db="EMBL/GenBank/DDBJ databases">
        <title>Depth-based differentiation of microbial function through sediment-hosted aquifers and enrichment of novel symbionts in the deep terrestrial subsurface.</title>
        <authorList>
            <person name="Probst A.J."/>
            <person name="Ladd B."/>
            <person name="Jarett J.K."/>
            <person name="Geller-Mcgrath D.E."/>
            <person name="Sieber C.M.K."/>
            <person name="Emerson J.B."/>
            <person name="Anantharaman K."/>
            <person name="Thomas B.C."/>
            <person name="Malmstrom R."/>
            <person name="Stieglmeier M."/>
            <person name="Klingl A."/>
            <person name="Woyke T."/>
            <person name="Ryan C.M."/>
            <person name="Banfield J.F."/>
        </authorList>
    </citation>
    <scope>NUCLEOTIDE SEQUENCE [LARGE SCALE GENOMIC DNA]</scope>
</reference>
<evidence type="ECO:0000313" key="2">
    <source>
        <dbReference type="EMBL" id="PJE60014.1"/>
    </source>
</evidence>
<dbReference type="Proteomes" id="UP000231086">
    <property type="component" value="Unassembled WGS sequence"/>
</dbReference>
<sequence>MAYFTKEELKKYESKLLGLKKQLEQDLENFAKKDPKLKGDYDTKYPDFGTSQSIDEEALEVANYESNLSLEYNLELRLKDITEALQRIKKGTYGRCQQKSCSGFVRKERLDIYPEAKYCMRCLPATAKHSQ</sequence>
<dbReference type="PANTHER" id="PTHR33823:SF4">
    <property type="entry name" value="GENERAL STRESS PROTEIN 16O"/>
    <property type="match status" value="1"/>
</dbReference>
<evidence type="ECO:0000256" key="1">
    <source>
        <dbReference type="PROSITE-ProRule" id="PRU00510"/>
    </source>
</evidence>
<comment type="caution">
    <text evidence="2">The sequence shown here is derived from an EMBL/GenBank/DDBJ whole genome shotgun (WGS) entry which is preliminary data.</text>
</comment>
<gene>
    <name evidence="2" type="ORF">COU85_00535</name>
</gene>
<protein>
    <submittedName>
        <fullName evidence="2">Uncharacterized protein</fullName>
    </submittedName>
</protein>
<comment type="caution">
    <text evidence="1">Lacks conserved residue(s) required for the propagation of feature annotation.</text>
</comment>
<evidence type="ECO:0000313" key="3">
    <source>
        <dbReference type="Proteomes" id="UP000231086"/>
    </source>
</evidence>
<dbReference type="EMBL" id="PFEA01000012">
    <property type="protein sequence ID" value="PJE60014.1"/>
    <property type="molecule type" value="Genomic_DNA"/>
</dbReference>